<evidence type="ECO:0000313" key="2">
    <source>
        <dbReference type="Proteomes" id="UP000537131"/>
    </source>
</evidence>
<keyword evidence="2" id="KW-1185">Reference proteome</keyword>
<organism evidence="1 2">
    <name type="scientific">Clostridium muellerianum</name>
    <dbReference type="NCBI Taxonomy" id="2716538"/>
    <lineage>
        <taxon>Bacteria</taxon>
        <taxon>Bacillati</taxon>
        <taxon>Bacillota</taxon>
        <taxon>Clostridia</taxon>
        <taxon>Eubacteriales</taxon>
        <taxon>Clostridiaceae</taxon>
        <taxon>Clostridium</taxon>
    </lineage>
</organism>
<dbReference type="AlphaFoldDB" id="A0A7Y0EKU5"/>
<proteinExistence type="predicted"/>
<dbReference type="Proteomes" id="UP000537131">
    <property type="component" value="Unassembled WGS sequence"/>
</dbReference>
<evidence type="ECO:0000313" key="1">
    <source>
        <dbReference type="EMBL" id="NMM65300.1"/>
    </source>
</evidence>
<reference evidence="1 2" key="2">
    <citation type="submission" date="2020-06" db="EMBL/GenBank/DDBJ databases">
        <title>Complete Genome Sequence of Clostridium muelleri sp. nov. P21T, an Acid-Alcohol Producing Acetogen Isolated from Old Hay.</title>
        <authorList>
            <person name="Duncan K.E."/>
            <person name="Tanner R.S."/>
        </authorList>
    </citation>
    <scope>NUCLEOTIDE SEQUENCE [LARGE SCALE GENOMIC DNA]</scope>
    <source>
        <strain evidence="1 2">P21</strain>
    </source>
</reference>
<accession>A0A7Y0EKU5</accession>
<dbReference type="RefSeq" id="WP_169299877.1">
    <property type="nucleotide sequence ID" value="NZ_JABBNI010000063.1"/>
</dbReference>
<name>A0A7Y0EKU5_9CLOT</name>
<gene>
    <name evidence="1" type="ORF">HBE96_22210</name>
</gene>
<reference evidence="1 2" key="1">
    <citation type="submission" date="2020-04" db="EMBL/GenBank/DDBJ databases">
        <authorList>
            <person name="Doyle D.A."/>
        </authorList>
    </citation>
    <scope>NUCLEOTIDE SEQUENCE [LARGE SCALE GENOMIC DNA]</scope>
    <source>
        <strain evidence="1 2">P21</strain>
    </source>
</reference>
<sequence length="58" mass="6717">MKKGVLRLDKSIISLTVINNSTIEVLGVNEESFEMLDRYTEENIDILILHKICINIRQ</sequence>
<dbReference type="EMBL" id="JABBNI010000063">
    <property type="protein sequence ID" value="NMM65300.1"/>
    <property type="molecule type" value="Genomic_DNA"/>
</dbReference>
<protein>
    <submittedName>
        <fullName evidence="1">Uncharacterized protein</fullName>
    </submittedName>
</protein>
<comment type="caution">
    <text evidence="1">The sequence shown here is derived from an EMBL/GenBank/DDBJ whole genome shotgun (WGS) entry which is preliminary data.</text>
</comment>